<dbReference type="PANTHER" id="PTHR30050:SF5">
    <property type="entry name" value="DNAA REGULATORY INACTIVATOR HDA"/>
    <property type="match status" value="1"/>
</dbReference>
<dbReference type="NCBIfam" id="TIGR03420">
    <property type="entry name" value="DnaA_homol_Hda"/>
    <property type="match status" value="1"/>
</dbReference>
<feature type="domain" description="Hda lid" evidence="2">
    <location>
        <begin position="185"/>
        <end position="249"/>
    </location>
</feature>
<dbReference type="InterPro" id="IPR013317">
    <property type="entry name" value="DnaA_dom"/>
</dbReference>
<proteinExistence type="predicted"/>
<sequence>MEWYGNPRHGVSMAAVATVGTQLALPVLLPDDALFKTFESGPNQELLSALTALTGESVAQTSVYFWGGRGRGKTHLLHAVCAAAGHTHLQVMYIPLADFSDPMHISLLQGLDEYDLICLDDIDAVTQSREWCVALFELYNRVSDSGKGRLVISASVSPLALPCALPDLRSRLQATTSFQLHKLDDEGRMRALQTHAAQRGLQLEPEVAQFIVQRVSRDMHQLMAILNQLDKASMAQQRRLTVPFAKQTLSI</sequence>
<gene>
    <name evidence="3" type="primary">hda</name>
    <name evidence="3" type="ORF">CWE14_08645</name>
</gene>
<dbReference type="Gene3D" id="3.40.50.300">
    <property type="entry name" value="P-loop containing nucleotide triphosphate hydrolases"/>
    <property type="match status" value="1"/>
</dbReference>
<dbReference type="InterPro" id="IPR055199">
    <property type="entry name" value="Hda_lid"/>
</dbReference>
<evidence type="ECO:0000313" key="4">
    <source>
        <dbReference type="Proteomes" id="UP000287823"/>
    </source>
</evidence>
<comment type="caution">
    <text evidence="3">The sequence shown here is derived from an EMBL/GenBank/DDBJ whole genome shotgun (WGS) entry which is preliminary data.</text>
</comment>
<dbReference type="EMBL" id="PIPO01000003">
    <property type="protein sequence ID" value="RUO33280.1"/>
    <property type="molecule type" value="Genomic_DNA"/>
</dbReference>
<evidence type="ECO:0000259" key="1">
    <source>
        <dbReference type="Pfam" id="PF00308"/>
    </source>
</evidence>
<organism evidence="3 4">
    <name type="scientific">Aliidiomarina soli</name>
    <dbReference type="NCBI Taxonomy" id="1928574"/>
    <lineage>
        <taxon>Bacteria</taxon>
        <taxon>Pseudomonadati</taxon>
        <taxon>Pseudomonadota</taxon>
        <taxon>Gammaproteobacteria</taxon>
        <taxon>Alteromonadales</taxon>
        <taxon>Idiomarinaceae</taxon>
        <taxon>Aliidiomarina</taxon>
    </lineage>
</organism>
<dbReference type="Pfam" id="PF22688">
    <property type="entry name" value="Hda_lid"/>
    <property type="match status" value="1"/>
</dbReference>
<accession>A0A432WHK3</accession>
<keyword evidence="4" id="KW-1185">Reference proteome</keyword>
<name>A0A432WHK3_9GAMM</name>
<dbReference type="GO" id="GO:0032297">
    <property type="term" value="P:negative regulation of DNA-templated DNA replication initiation"/>
    <property type="evidence" value="ECO:0007669"/>
    <property type="project" value="InterPro"/>
</dbReference>
<dbReference type="GO" id="GO:0006270">
    <property type="term" value="P:DNA replication initiation"/>
    <property type="evidence" value="ECO:0007669"/>
    <property type="project" value="TreeGrafter"/>
</dbReference>
<dbReference type="InterPro" id="IPR027417">
    <property type="entry name" value="P-loop_NTPase"/>
</dbReference>
<feature type="domain" description="Chromosomal replication initiator protein DnaA ATPAse" evidence="1">
    <location>
        <begin position="33"/>
        <end position="174"/>
    </location>
</feature>
<dbReference type="Gene3D" id="1.10.8.60">
    <property type="match status" value="1"/>
</dbReference>
<evidence type="ECO:0000259" key="2">
    <source>
        <dbReference type="Pfam" id="PF22688"/>
    </source>
</evidence>
<dbReference type="Proteomes" id="UP000287823">
    <property type="component" value="Unassembled WGS sequence"/>
</dbReference>
<dbReference type="AlphaFoldDB" id="A0A432WHK3"/>
<reference evidence="3 4" key="1">
    <citation type="journal article" date="2011" name="Front. Microbiol.">
        <title>Genomic signatures of strain selection and enhancement in Bacillus atrophaeus var. globigii, a historical biowarfare simulant.</title>
        <authorList>
            <person name="Gibbons H.S."/>
            <person name="Broomall S.M."/>
            <person name="McNew L.A."/>
            <person name="Daligault H."/>
            <person name="Chapman C."/>
            <person name="Bruce D."/>
            <person name="Karavis M."/>
            <person name="Krepps M."/>
            <person name="McGregor P.A."/>
            <person name="Hong C."/>
            <person name="Park K.H."/>
            <person name="Akmal A."/>
            <person name="Feldman A."/>
            <person name="Lin J.S."/>
            <person name="Chang W.E."/>
            <person name="Higgs B.W."/>
            <person name="Demirev P."/>
            <person name="Lindquist J."/>
            <person name="Liem A."/>
            <person name="Fochler E."/>
            <person name="Read T.D."/>
            <person name="Tapia R."/>
            <person name="Johnson S."/>
            <person name="Bishop-Lilly K.A."/>
            <person name="Detter C."/>
            <person name="Han C."/>
            <person name="Sozhamannan S."/>
            <person name="Rosenzweig C.N."/>
            <person name="Skowronski E.W."/>
        </authorList>
    </citation>
    <scope>NUCLEOTIDE SEQUENCE [LARGE SCALE GENOMIC DNA]</scope>
    <source>
        <strain evidence="3 4">Y4G10-17</strain>
    </source>
</reference>
<dbReference type="PANTHER" id="PTHR30050">
    <property type="entry name" value="CHROMOSOMAL REPLICATION INITIATOR PROTEIN DNAA"/>
    <property type="match status" value="1"/>
</dbReference>
<dbReference type="Pfam" id="PF00308">
    <property type="entry name" value="Bac_DnaA"/>
    <property type="match status" value="1"/>
</dbReference>
<evidence type="ECO:0000313" key="3">
    <source>
        <dbReference type="EMBL" id="RUO33280.1"/>
    </source>
</evidence>
<protein>
    <submittedName>
        <fullName evidence="3">DnaA regulatory inactivator Hda</fullName>
    </submittedName>
</protein>
<dbReference type="SUPFAM" id="SSF52540">
    <property type="entry name" value="P-loop containing nucleoside triphosphate hydrolases"/>
    <property type="match status" value="1"/>
</dbReference>
<dbReference type="InterPro" id="IPR017788">
    <property type="entry name" value="Hda"/>
</dbReference>